<feature type="compositionally biased region" description="Low complexity" evidence="11">
    <location>
        <begin position="258"/>
        <end position="275"/>
    </location>
</feature>
<dbReference type="PANTHER" id="PTHR12743">
    <property type="entry name" value="CYTOCHROME C1 HEME LYASE"/>
    <property type="match status" value="1"/>
</dbReference>
<feature type="region of interest" description="Disordered" evidence="11">
    <location>
        <begin position="114"/>
        <end position="140"/>
    </location>
</feature>
<evidence type="ECO:0000256" key="9">
    <source>
        <dbReference type="ARBA" id="ARBA00023239"/>
    </source>
</evidence>
<evidence type="ECO:0000256" key="10">
    <source>
        <dbReference type="RuleBase" id="RU363130"/>
    </source>
</evidence>
<accession>A0ABD3N2F5</accession>
<proteinExistence type="inferred from homology"/>
<gene>
    <name evidence="12" type="ORF">ACHAWU_010322</name>
</gene>
<dbReference type="GO" id="GO:0004408">
    <property type="term" value="F:holocytochrome-c synthase activity"/>
    <property type="evidence" value="ECO:0007669"/>
    <property type="project" value="UniProtKB-EC"/>
</dbReference>
<dbReference type="InterPro" id="IPR000511">
    <property type="entry name" value="Holocyt_c/c1_synthase"/>
</dbReference>
<comment type="catalytic activity">
    <reaction evidence="10">
        <text>holo-[cytochrome c] = apo-[cytochrome c] + heme b</text>
        <dbReference type="Rhea" id="RHEA:22648"/>
        <dbReference type="Rhea" id="RHEA-COMP:10725"/>
        <dbReference type="Rhea" id="RHEA-COMP:10726"/>
        <dbReference type="ChEBI" id="CHEBI:29950"/>
        <dbReference type="ChEBI" id="CHEBI:60344"/>
        <dbReference type="ChEBI" id="CHEBI:83739"/>
        <dbReference type="EC" id="4.4.1.17"/>
    </reaction>
</comment>
<evidence type="ECO:0000313" key="12">
    <source>
        <dbReference type="EMBL" id="KAL3769814.1"/>
    </source>
</evidence>
<keyword evidence="3 10" id="KW-0349">Heme</keyword>
<evidence type="ECO:0000256" key="5">
    <source>
        <dbReference type="ARBA" id="ARBA00022792"/>
    </source>
</evidence>
<dbReference type="GO" id="GO:0005743">
    <property type="term" value="C:mitochondrial inner membrane"/>
    <property type="evidence" value="ECO:0007669"/>
    <property type="project" value="UniProtKB-SubCell"/>
</dbReference>
<evidence type="ECO:0000256" key="2">
    <source>
        <dbReference type="ARBA" id="ARBA00007255"/>
    </source>
</evidence>
<feature type="region of interest" description="Disordered" evidence="11">
    <location>
        <begin position="252"/>
        <end position="275"/>
    </location>
</feature>
<dbReference type="EC" id="4.4.1.17" evidence="10"/>
<comment type="subcellular location">
    <subcellularLocation>
        <location evidence="1 10">Mitochondrion inner membrane</location>
    </subcellularLocation>
</comment>
<dbReference type="Proteomes" id="UP001530293">
    <property type="component" value="Unassembled WGS sequence"/>
</dbReference>
<evidence type="ECO:0000256" key="1">
    <source>
        <dbReference type="ARBA" id="ARBA00004273"/>
    </source>
</evidence>
<dbReference type="GO" id="GO:0046872">
    <property type="term" value="F:metal ion binding"/>
    <property type="evidence" value="ECO:0007669"/>
    <property type="project" value="UniProtKB-KW"/>
</dbReference>
<reference evidence="12 13" key="1">
    <citation type="submission" date="2024-10" db="EMBL/GenBank/DDBJ databases">
        <title>Updated reference genomes for cyclostephanoid diatoms.</title>
        <authorList>
            <person name="Roberts W.R."/>
            <person name="Alverson A.J."/>
        </authorList>
    </citation>
    <scope>NUCLEOTIDE SEQUENCE [LARGE SCALE GENOMIC DNA]</scope>
    <source>
        <strain evidence="12 13">AJA232-27</strain>
    </source>
</reference>
<comment type="caution">
    <text evidence="12">The sequence shown here is derived from an EMBL/GenBank/DDBJ whole genome shotgun (WGS) entry which is preliminary data.</text>
</comment>
<keyword evidence="6 10" id="KW-0408">Iron</keyword>
<feature type="compositionally biased region" description="Polar residues" evidence="11">
    <location>
        <begin position="1"/>
        <end position="29"/>
    </location>
</feature>
<protein>
    <recommendedName>
        <fullName evidence="10">Holocytochrome c-type synthase</fullName>
        <ecNumber evidence="10">4.4.1.17</ecNumber>
    </recommendedName>
</protein>
<comment type="function">
    <text evidence="10">Lyase that catalyzes the covalent linking of the heme group to the cytochrome C apoprotein to produce the mature functional cytochrome.</text>
</comment>
<dbReference type="AlphaFoldDB" id="A0ABD3N2F5"/>
<evidence type="ECO:0000256" key="4">
    <source>
        <dbReference type="ARBA" id="ARBA00022723"/>
    </source>
</evidence>
<keyword evidence="8 10" id="KW-0472">Membrane</keyword>
<evidence type="ECO:0000256" key="11">
    <source>
        <dbReference type="SAM" id="MobiDB-lite"/>
    </source>
</evidence>
<evidence type="ECO:0000256" key="8">
    <source>
        <dbReference type="ARBA" id="ARBA00023136"/>
    </source>
</evidence>
<keyword evidence="4 10" id="KW-0479">Metal-binding</keyword>
<name>A0ABD3N2F5_9STRA</name>
<evidence type="ECO:0000256" key="6">
    <source>
        <dbReference type="ARBA" id="ARBA00023004"/>
    </source>
</evidence>
<feature type="compositionally biased region" description="Basic and acidic residues" evidence="11">
    <location>
        <begin position="329"/>
        <end position="341"/>
    </location>
</feature>
<sequence length="341" mass="37186">MSPQSTEASATPSSCPVMTSGGDSQSTTKKPGLWNRWFSSPITNDTSTAADAPTPSPLLSPSSDASTSACPVRGNKLPLPASIEEFANHSQFPAPGQRIPLSTQRVISSIPRGDESIDEATNSSSAPVPAHQPANSHNWQYPSEQQFYNAMLKKGYRPPVESIPSVLQIHNAVNERSWLQVCKWEKELHNNTEPKLVKFVGRPKDLSPKAWLNSRVFMTQEPFDRHDWYVEDVNGGEPRRYVIDFYEGNEKTGDLTTSSSSLSSSSSSGSMPLMKPPSMYIDVRPALDNPSAAVDRMTMLFREALPGIASAWDSYKTTSSNSSSVSAAETERSNSKDGIGK</sequence>
<feature type="region of interest" description="Disordered" evidence="11">
    <location>
        <begin position="1"/>
        <end position="75"/>
    </location>
</feature>
<keyword evidence="7 10" id="KW-0496">Mitochondrion</keyword>
<feature type="region of interest" description="Disordered" evidence="11">
    <location>
        <begin position="314"/>
        <end position="341"/>
    </location>
</feature>
<evidence type="ECO:0000256" key="3">
    <source>
        <dbReference type="ARBA" id="ARBA00022617"/>
    </source>
</evidence>
<evidence type="ECO:0000313" key="13">
    <source>
        <dbReference type="Proteomes" id="UP001530293"/>
    </source>
</evidence>
<keyword evidence="5 10" id="KW-0999">Mitochondrion inner membrane</keyword>
<keyword evidence="9 10" id="KW-0456">Lyase</keyword>
<dbReference type="Pfam" id="PF01265">
    <property type="entry name" value="Cyto_heme_lyase"/>
    <property type="match status" value="1"/>
</dbReference>
<dbReference type="PANTHER" id="PTHR12743:SF0">
    <property type="entry name" value="HOLOCYTOCHROME C-TYPE SYNTHASE"/>
    <property type="match status" value="1"/>
</dbReference>
<dbReference type="EMBL" id="JALLBG020000050">
    <property type="protein sequence ID" value="KAL3769814.1"/>
    <property type="molecule type" value="Genomic_DNA"/>
</dbReference>
<keyword evidence="13" id="KW-1185">Reference proteome</keyword>
<dbReference type="PROSITE" id="PS00822">
    <property type="entry name" value="CYTO_HEME_LYASE_2"/>
    <property type="match status" value="1"/>
</dbReference>
<evidence type="ECO:0000256" key="7">
    <source>
        <dbReference type="ARBA" id="ARBA00023128"/>
    </source>
</evidence>
<comment type="similarity">
    <text evidence="2 10">Belongs to the cytochrome c-type heme lyase family.</text>
</comment>
<organism evidence="12 13">
    <name type="scientific">Discostella pseudostelligera</name>
    <dbReference type="NCBI Taxonomy" id="259834"/>
    <lineage>
        <taxon>Eukaryota</taxon>
        <taxon>Sar</taxon>
        <taxon>Stramenopiles</taxon>
        <taxon>Ochrophyta</taxon>
        <taxon>Bacillariophyta</taxon>
        <taxon>Coscinodiscophyceae</taxon>
        <taxon>Thalassiosirophycidae</taxon>
        <taxon>Stephanodiscales</taxon>
        <taxon>Stephanodiscaceae</taxon>
        <taxon>Discostella</taxon>
    </lineage>
</organism>
<feature type="compositionally biased region" description="Low complexity" evidence="11">
    <location>
        <begin position="45"/>
        <end position="69"/>
    </location>
</feature>